<evidence type="ECO:0000256" key="5">
    <source>
        <dbReference type="ARBA" id="ARBA00023002"/>
    </source>
</evidence>
<dbReference type="OrthoDB" id="66881at2759"/>
<evidence type="ECO:0000256" key="2">
    <source>
        <dbReference type="ARBA" id="ARBA00022630"/>
    </source>
</evidence>
<evidence type="ECO:0000256" key="1">
    <source>
        <dbReference type="ARBA" id="ARBA00009183"/>
    </source>
</evidence>
<comment type="caution">
    <text evidence="6">The sequence shown here is derived from an EMBL/GenBank/DDBJ whole genome shotgun (WGS) entry which is preliminary data.</text>
</comment>
<dbReference type="PIRSF" id="PIRSF000332">
    <property type="entry name" value="FMO"/>
    <property type="match status" value="1"/>
</dbReference>
<evidence type="ECO:0000256" key="3">
    <source>
        <dbReference type="ARBA" id="ARBA00022827"/>
    </source>
</evidence>
<gene>
    <name evidence="6" type="primary">FMO1</name>
    <name evidence="6" type="ORF">IWW36_001250</name>
</gene>
<dbReference type="InterPro" id="IPR020946">
    <property type="entry name" value="Flavin_mOase-like"/>
</dbReference>
<accession>A0A9W8IBZ5</accession>
<dbReference type="GO" id="GO:0050661">
    <property type="term" value="F:NADP binding"/>
    <property type="evidence" value="ECO:0007669"/>
    <property type="project" value="InterPro"/>
</dbReference>
<evidence type="ECO:0000256" key="4">
    <source>
        <dbReference type="ARBA" id="ARBA00022857"/>
    </source>
</evidence>
<sequence>MATVKLLPDSRIKLVARRIGIIGAGPAGLAAARVFAEESEPHTFSITILERSSTSGGVWNYTPTASCRYNVPQPDPACISSASDIRCPESNIFPTPMYDELHTNLPTDVMQFPDFPFASDVQTFPSHREVNQYLQLYANAKVKPHQNVHILYGHNVDHIDFDPKTVQWTCRAHNLAAGNPVTLQFDAILVCTGRVDYPFIPQVPGLSKLHHQGPTKVIHAKEFRRANDYAGQIVLVVGGASSATDISRQLTYSARQVHISTADDPQSPVQRDPRMVPIIGAGCCPDVPLIKHPRIKKIANDIEFADGSTIPLPDTIIYATGYLCVFPFIDTVKDLDQGTCESKDSHGYTLSTGQGVEDLFKFLVYSRNPLLAILGVPNMVVPFPLYEYQAMYLAHLYQGHITLPSTSQMLQESQAALEKPDPFIMKYKQASYMDELVDCVGANQSRLDHTSAEWLERWKNTVQLRKQHLGY</sequence>
<dbReference type="InterPro" id="IPR036188">
    <property type="entry name" value="FAD/NAD-bd_sf"/>
</dbReference>
<dbReference type="GO" id="GO:0050660">
    <property type="term" value="F:flavin adenine dinucleotide binding"/>
    <property type="evidence" value="ECO:0007669"/>
    <property type="project" value="InterPro"/>
</dbReference>
<dbReference type="Pfam" id="PF13450">
    <property type="entry name" value="NAD_binding_8"/>
    <property type="match status" value="1"/>
</dbReference>
<evidence type="ECO:0000313" key="7">
    <source>
        <dbReference type="Proteomes" id="UP001139887"/>
    </source>
</evidence>
<dbReference type="EMBL" id="JANBUW010000015">
    <property type="protein sequence ID" value="KAJ2851229.1"/>
    <property type="molecule type" value="Genomic_DNA"/>
</dbReference>
<dbReference type="InterPro" id="IPR000960">
    <property type="entry name" value="Flavin_mOase"/>
</dbReference>
<dbReference type="InterPro" id="IPR050346">
    <property type="entry name" value="FMO-like"/>
</dbReference>
<keyword evidence="4" id="KW-0521">NADP</keyword>
<comment type="similarity">
    <text evidence="1">Belongs to the FMO family.</text>
</comment>
<dbReference type="SUPFAM" id="SSF51905">
    <property type="entry name" value="FAD/NAD(P)-binding domain"/>
    <property type="match status" value="2"/>
</dbReference>
<organism evidence="6 7">
    <name type="scientific">Coemansia brasiliensis</name>
    <dbReference type="NCBI Taxonomy" id="2650707"/>
    <lineage>
        <taxon>Eukaryota</taxon>
        <taxon>Fungi</taxon>
        <taxon>Fungi incertae sedis</taxon>
        <taxon>Zoopagomycota</taxon>
        <taxon>Kickxellomycotina</taxon>
        <taxon>Kickxellomycetes</taxon>
        <taxon>Kickxellales</taxon>
        <taxon>Kickxellaceae</taxon>
        <taxon>Coemansia</taxon>
    </lineage>
</organism>
<name>A0A9W8IBZ5_9FUNG</name>
<keyword evidence="2" id="KW-0285">Flavoprotein</keyword>
<keyword evidence="3" id="KW-0274">FAD</keyword>
<reference evidence="6" key="1">
    <citation type="submission" date="2022-07" db="EMBL/GenBank/DDBJ databases">
        <title>Phylogenomic reconstructions and comparative analyses of Kickxellomycotina fungi.</title>
        <authorList>
            <person name="Reynolds N.K."/>
            <person name="Stajich J.E."/>
            <person name="Barry K."/>
            <person name="Grigoriev I.V."/>
            <person name="Crous P."/>
            <person name="Smith M.E."/>
        </authorList>
    </citation>
    <scope>NUCLEOTIDE SEQUENCE</scope>
    <source>
        <strain evidence="6">NRRL 1566</strain>
    </source>
</reference>
<dbReference type="Gene3D" id="3.50.50.60">
    <property type="entry name" value="FAD/NAD(P)-binding domain"/>
    <property type="match status" value="2"/>
</dbReference>
<proteinExistence type="inferred from homology"/>
<protein>
    <submittedName>
        <fullName evidence="6">Monooxygenase</fullName>
    </submittedName>
</protein>
<keyword evidence="7" id="KW-1185">Reference proteome</keyword>
<dbReference type="AlphaFoldDB" id="A0A9W8IBZ5"/>
<dbReference type="Pfam" id="PF00743">
    <property type="entry name" value="FMO-like"/>
    <property type="match status" value="2"/>
</dbReference>
<dbReference type="Proteomes" id="UP001139887">
    <property type="component" value="Unassembled WGS sequence"/>
</dbReference>
<evidence type="ECO:0000313" key="6">
    <source>
        <dbReference type="EMBL" id="KAJ2851229.1"/>
    </source>
</evidence>
<dbReference type="GO" id="GO:0004499">
    <property type="term" value="F:N,N-dimethylaniline monooxygenase activity"/>
    <property type="evidence" value="ECO:0007669"/>
    <property type="project" value="InterPro"/>
</dbReference>
<keyword evidence="6" id="KW-0503">Monooxygenase</keyword>
<keyword evidence="5" id="KW-0560">Oxidoreductase</keyword>
<dbReference type="PANTHER" id="PTHR23023">
    <property type="entry name" value="DIMETHYLANILINE MONOOXYGENASE"/>
    <property type="match status" value="1"/>
</dbReference>